<dbReference type="GO" id="GO:0004604">
    <property type="term" value="F:phosphoadenylyl-sulfate reductase (thioredoxin) activity"/>
    <property type="evidence" value="ECO:0007669"/>
    <property type="project" value="UniProtKB-UniRule"/>
</dbReference>
<dbReference type="Pfam" id="PF01507">
    <property type="entry name" value="PAPS_reduct"/>
    <property type="match status" value="1"/>
</dbReference>
<evidence type="ECO:0000259" key="5">
    <source>
        <dbReference type="Pfam" id="PF01507"/>
    </source>
</evidence>
<keyword evidence="3 4" id="KW-0560">Oxidoreductase</keyword>
<comment type="subcellular location">
    <subcellularLocation>
        <location evidence="4">Cytoplasm</location>
    </subcellularLocation>
</comment>
<evidence type="ECO:0000313" key="6">
    <source>
        <dbReference type="EMBL" id="MEI2456230.1"/>
    </source>
</evidence>
<protein>
    <recommendedName>
        <fullName evidence="4">Phosphoadenosine 5'-phosphosulfate reductase</fullName>
        <shortName evidence="4">PAPS reductase</shortName>
        <ecNumber evidence="4">1.8.4.8</ecNumber>
    </recommendedName>
    <alternativeName>
        <fullName evidence="4">3'-phosphoadenylylsulfate reductase</fullName>
    </alternativeName>
    <alternativeName>
        <fullName evidence="4">PAPS reductase, thioredoxin dependent</fullName>
    </alternativeName>
    <alternativeName>
        <fullName evidence="4">PAPS sulfotransferase</fullName>
    </alternativeName>
    <alternativeName>
        <fullName evidence="4">PAdoPS reductase</fullName>
    </alternativeName>
</protein>
<evidence type="ECO:0000256" key="3">
    <source>
        <dbReference type="ARBA" id="ARBA00023002"/>
    </source>
</evidence>
<reference evidence="7" key="2">
    <citation type="submission" date="2024-06" db="EMBL/GenBank/DDBJ databases">
        <authorList>
            <person name="Li S."/>
        </authorList>
    </citation>
    <scope>NUCLEOTIDE SEQUENCE</scope>
    <source>
        <strain evidence="7">SR10</strain>
    </source>
</reference>
<dbReference type="NCBIfam" id="TIGR02057">
    <property type="entry name" value="PAPS_reductase"/>
    <property type="match status" value="1"/>
</dbReference>
<dbReference type="InterPro" id="IPR004511">
    <property type="entry name" value="PAPS/APS_Rdtase"/>
</dbReference>
<feature type="domain" description="Phosphoadenosine phosphosulphate reductase" evidence="5">
    <location>
        <begin position="44"/>
        <end position="216"/>
    </location>
</feature>
<dbReference type="GO" id="GO:0005737">
    <property type="term" value="C:cytoplasm"/>
    <property type="evidence" value="ECO:0007669"/>
    <property type="project" value="UniProtKB-SubCell"/>
</dbReference>
<reference evidence="6 8" key="1">
    <citation type="submission" date="2024-02" db="EMBL/GenBank/DDBJ databases">
        <title>Lysobacter Genome Sequencing and Mining.</title>
        <authorList>
            <person name="Bierman J."/>
            <person name="Walker M.C."/>
        </authorList>
    </citation>
    <scope>NUCLEOTIDE SEQUENCE [LARGE SCALE GENOMIC DNA]</scope>
    <source>
        <strain evidence="6 8">PB6250</strain>
    </source>
</reference>
<proteinExistence type="inferred from homology"/>
<dbReference type="RefSeq" id="WP_064749271.1">
    <property type="nucleotide sequence ID" value="NZ_CP159925.1"/>
</dbReference>
<keyword evidence="8" id="KW-1185">Reference proteome</keyword>
<dbReference type="Gene3D" id="3.40.50.620">
    <property type="entry name" value="HUPs"/>
    <property type="match status" value="1"/>
</dbReference>
<evidence type="ECO:0000256" key="1">
    <source>
        <dbReference type="ARBA" id="ARBA00009732"/>
    </source>
</evidence>
<dbReference type="NCBIfam" id="TIGR00434">
    <property type="entry name" value="cysH"/>
    <property type="match status" value="1"/>
</dbReference>
<evidence type="ECO:0000313" key="7">
    <source>
        <dbReference type="EMBL" id="XCO75144.1"/>
    </source>
</evidence>
<dbReference type="AlphaFoldDB" id="A0AAU8MV72"/>
<dbReference type="Proteomes" id="UP001387215">
    <property type="component" value="Unassembled WGS sequence"/>
</dbReference>
<name>A0AAU8MV72_9GAMM</name>
<dbReference type="InterPro" id="IPR011800">
    <property type="entry name" value="PAPS_reductase_CysH"/>
</dbReference>
<evidence type="ECO:0000313" key="8">
    <source>
        <dbReference type="Proteomes" id="UP001387215"/>
    </source>
</evidence>
<dbReference type="GO" id="GO:0070814">
    <property type="term" value="P:hydrogen sulfide biosynthetic process"/>
    <property type="evidence" value="ECO:0007669"/>
    <property type="project" value="UniProtKB-UniRule"/>
</dbReference>
<dbReference type="PANTHER" id="PTHR46509">
    <property type="entry name" value="PHOSPHOADENOSINE PHOSPHOSULFATE REDUCTASE"/>
    <property type="match status" value="1"/>
</dbReference>
<dbReference type="GO" id="GO:0019379">
    <property type="term" value="P:sulfate assimilation, phosphoadenylyl sulfate reduction by phosphoadenylyl-sulfate reductase (thioredoxin)"/>
    <property type="evidence" value="ECO:0007669"/>
    <property type="project" value="UniProtKB-UniRule"/>
</dbReference>
<comment type="caution">
    <text evidence="4">Lacks conserved residue(s) required for the propagation of feature annotation.</text>
</comment>
<comment type="similarity">
    <text evidence="1 4">Belongs to the PAPS reductase family. CysH subfamily.</text>
</comment>
<sequence length="249" mass="28391">MSAPIDPVTAAESPRALAELNAWLGTRSAEQRVAWALENTAGEHALSSSFGAQSAVSLHMVTRQAPAIPVIVIDTGYLFPETYRFIDELGERLQLNLQVYRPQIGVAWMEARFGRLWEQGVEGIERYNRMRKVEPMQRALAELGVRTWIAGLRRSQSSSRANIDFLQLRDGRWKLHPLADWSDRDIWDYLRAHDLPYHPLWHQGYVSIGDVHTTRPLEAGMRDEDTRFFGLKRECGLHFDSEPAEPQAA</sequence>
<dbReference type="EC" id="1.8.4.8" evidence="4"/>
<dbReference type="EMBL" id="CP159925">
    <property type="protein sequence ID" value="XCO75144.1"/>
    <property type="molecule type" value="Genomic_DNA"/>
</dbReference>
<feature type="active site" description="Nucleophile; cysteine thiosulfonate intermediate" evidence="4">
    <location>
        <position position="235"/>
    </location>
</feature>
<organism evidence="7">
    <name type="scientific">Lysobacter firmicutimachus</name>
    <dbReference type="NCBI Taxonomy" id="1792846"/>
    <lineage>
        <taxon>Bacteria</taxon>
        <taxon>Pseudomonadati</taxon>
        <taxon>Pseudomonadota</taxon>
        <taxon>Gammaproteobacteria</taxon>
        <taxon>Lysobacterales</taxon>
        <taxon>Lysobacteraceae</taxon>
        <taxon>Lysobacter</taxon>
    </lineage>
</organism>
<dbReference type="InterPro" id="IPR002500">
    <property type="entry name" value="PAPS_reduct_dom"/>
</dbReference>
<comment type="pathway">
    <text evidence="4">Sulfur metabolism; hydrogen sulfide biosynthesis; sulfite from sulfate: step 3/3.</text>
</comment>
<dbReference type="InterPro" id="IPR014729">
    <property type="entry name" value="Rossmann-like_a/b/a_fold"/>
</dbReference>
<dbReference type="PANTHER" id="PTHR46509:SF1">
    <property type="entry name" value="PHOSPHOADENOSINE PHOSPHOSULFATE REDUCTASE"/>
    <property type="match status" value="1"/>
</dbReference>
<evidence type="ECO:0000256" key="4">
    <source>
        <dbReference type="HAMAP-Rule" id="MF_00063"/>
    </source>
</evidence>
<dbReference type="EMBL" id="JBANDL010000002">
    <property type="protein sequence ID" value="MEI2456230.1"/>
    <property type="molecule type" value="Genomic_DNA"/>
</dbReference>
<dbReference type="CDD" id="cd23945">
    <property type="entry name" value="PAPS_reductase"/>
    <property type="match status" value="1"/>
</dbReference>
<dbReference type="NCBIfam" id="NF002537">
    <property type="entry name" value="PRK02090.1"/>
    <property type="match status" value="1"/>
</dbReference>
<keyword evidence="2 4" id="KW-0963">Cytoplasm</keyword>
<accession>A0AAU8MV72</accession>
<gene>
    <name evidence="4" type="primary">cysH</name>
    <name evidence="7" type="ORF">ABU614_22865</name>
    <name evidence="6" type="ORF">V2J18_16320</name>
</gene>
<comment type="catalytic activity">
    <reaction evidence="4">
        <text>[thioredoxin]-disulfide + sulfite + adenosine 3',5'-bisphosphate + 2 H(+) = [thioredoxin]-dithiol + 3'-phosphoadenylyl sulfate</text>
        <dbReference type="Rhea" id="RHEA:11724"/>
        <dbReference type="Rhea" id="RHEA-COMP:10698"/>
        <dbReference type="Rhea" id="RHEA-COMP:10700"/>
        <dbReference type="ChEBI" id="CHEBI:15378"/>
        <dbReference type="ChEBI" id="CHEBI:17359"/>
        <dbReference type="ChEBI" id="CHEBI:29950"/>
        <dbReference type="ChEBI" id="CHEBI:50058"/>
        <dbReference type="ChEBI" id="CHEBI:58339"/>
        <dbReference type="ChEBI" id="CHEBI:58343"/>
        <dbReference type="EC" id="1.8.4.8"/>
    </reaction>
</comment>
<dbReference type="FunFam" id="3.40.50.620:FF:000043">
    <property type="entry name" value="Phosphoadenosine phosphosulfate reductase"/>
    <property type="match status" value="1"/>
</dbReference>
<evidence type="ECO:0000256" key="2">
    <source>
        <dbReference type="ARBA" id="ARBA00022490"/>
    </source>
</evidence>
<dbReference type="SUPFAM" id="SSF52402">
    <property type="entry name" value="Adenine nucleotide alpha hydrolases-like"/>
    <property type="match status" value="1"/>
</dbReference>
<comment type="function">
    <text evidence="4">Catalyzes the formation of sulfite from phosphoadenosine 5'-phosphosulfate (PAPS) using thioredoxin as an electron donor.</text>
</comment>
<dbReference type="HAMAP" id="MF_00063">
    <property type="entry name" value="CysH"/>
    <property type="match status" value="1"/>
</dbReference>
<dbReference type="PIRSF" id="PIRSF000857">
    <property type="entry name" value="PAPS_reductase"/>
    <property type="match status" value="1"/>
</dbReference>